<organism evidence="2 3">
    <name type="scientific">Calocera viscosa (strain TUFC12733)</name>
    <dbReference type="NCBI Taxonomy" id="1330018"/>
    <lineage>
        <taxon>Eukaryota</taxon>
        <taxon>Fungi</taxon>
        <taxon>Dikarya</taxon>
        <taxon>Basidiomycota</taxon>
        <taxon>Agaricomycotina</taxon>
        <taxon>Dacrymycetes</taxon>
        <taxon>Dacrymycetales</taxon>
        <taxon>Dacrymycetaceae</taxon>
        <taxon>Calocera</taxon>
    </lineage>
</organism>
<sequence>MHAPLAGCVVFVDVRTKDGDDAGGVFVEMLKSMGARVLKSPTPSLTHLVLKSPLPHTITRYHTLPDPKPEVVAVGWVVKCAEENRRVEVSDWRLDLSAGAGIVSAIPGCSTRPSNRSLAGRGGTRRISMEPRRVELLDEGSLSHIAAPTLGIQERVDRAKRQSLLYQRT</sequence>
<proteinExistence type="predicted"/>
<dbReference type="Gene3D" id="3.40.50.10190">
    <property type="entry name" value="BRCT domain"/>
    <property type="match status" value="1"/>
</dbReference>
<dbReference type="Pfam" id="PF00533">
    <property type="entry name" value="BRCT"/>
    <property type="match status" value="1"/>
</dbReference>
<dbReference type="EMBL" id="KV417285">
    <property type="protein sequence ID" value="KZO96104.1"/>
    <property type="molecule type" value="Genomic_DNA"/>
</dbReference>
<dbReference type="Proteomes" id="UP000076738">
    <property type="component" value="Unassembled WGS sequence"/>
</dbReference>
<dbReference type="CDD" id="cd17716">
    <property type="entry name" value="BRCT_microcephalin_rpt1"/>
    <property type="match status" value="1"/>
</dbReference>
<evidence type="ECO:0000313" key="2">
    <source>
        <dbReference type="EMBL" id="KZO96104.1"/>
    </source>
</evidence>
<gene>
    <name evidence="2" type="ORF">CALVIDRAFT_481683</name>
</gene>
<name>A0A167LWN1_CALVF</name>
<protein>
    <recommendedName>
        <fullName evidence="1">BRCT domain-containing protein</fullName>
    </recommendedName>
</protein>
<dbReference type="InterPro" id="IPR036420">
    <property type="entry name" value="BRCT_dom_sf"/>
</dbReference>
<dbReference type="InterPro" id="IPR001357">
    <property type="entry name" value="BRCT_dom"/>
</dbReference>
<accession>A0A167LWN1</accession>
<keyword evidence="3" id="KW-1185">Reference proteome</keyword>
<dbReference type="AlphaFoldDB" id="A0A167LWN1"/>
<dbReference type="OrthoDB" id="2384350at2759"/>
<dbReference type="SUPFAM" id="SSF52113">
    <property type="entry name" value="BRCT domain"/>
    <property type="match status" value="1"/>
</dbReference>
<dbReference type="PROSITE" id="PS50172">
    <property type="entry name" value="BRCT"/>
    <property type="match status" value="1"/>
</dbReference>
<evidence type="ECO:0000313" key="3">
    <source>
        <dbReference type="Proteomes" id="UP000076738"/>
    </source>
</evidence>
<evidence type="ECO:0000259" key="1">
    <source>
        <dbReference type="PROSITE" id="PS50172"/>
    </source>
</evidence>
<reference evidence="2 3" key="1">
    <citation type="journal article" date="2016" name="Mol. Biol. Evol.">
        <title>Comparative Genomics of Early-Diverging Mushroom-Forming Fungi Provides Insights into the Origins of Lignocellulose Decay Capabilities.</title>
        <authorList>
            <person name="Nagy L.G."/>
            <person name="Riley R."/>
            <person name="Tritt A."/>
            <person name="Adam C."/>
            <person name="Daum C."/>
            <person name="Floudas D."/>
            <person name="Sun H."/>
            <person name="Yadav J.S."/>
            <person name="Pangilinan J."/>
            <person name="Larsson K.H."/>
            <person name="Matsuura K."/>
            <person name="Barry K."/>
            <person name="Labutti K."/>
            <person name="Kuo R."/>
            <person name="Ohm R.A."/>
            <person name="Bhattacharya S.S."/>
            <person name="Shirouzu T."/>
            <person name="Yoshinaga Y."/>
            <person name="Martin F.M."/>
            <person name="Grigoriev I.V."/>
            <person name="Hibbett D.S."/>
        </authorList>
    </citation>
    <scope>NUCLEOTIDE SEQUENCE [LARGE SCALE GENOMIC DNA]</scope>
    <source>
        <strain evidence="2 3">TUFC12733</strain>
    </source>
</reference>
<feature type="domain" description="BRCT" evidence="1">
    <location>
        <begin position="1"/>
        <end position="94"/>
    </location>
</feature>
<dbReference type="STRING" id="1330018.A0A167LWN1"/>